<dbReference type="AlphaFoldDB" id="B6JWT5"/>
<evidence type="ECO:0000313" key="10">
    <source>
        <dbReference type="Proteomes" id="UP000001744"/>
    </source>
</evidence>
<dbReference type="Pfam" id="PF00338">
    <property type="entry name" value="Ribosomal_S10"/>
    <property type="match status" value="1"/>
</dbReference>
<evidence type="ECO:0000256" key="6">
    <source>
        <dbReference type="SAM" id="SignalP"/>
    </source>
</evidence>
<dbReference type="Gene3D" id="3.30.70.600">
    <property type="entry name" value="Ribosomal protein S10 domain"/>
    <property type="match status" value="1"/>
</dbReference>
<evidence type="ECO:0000256" key="2">
    <source>
        <dbReference type="ARBA" id="ARBA00022980"/>
    </source>
</evidence>
<evidence type="ECO:0000256" key="5">
    <source>
        <dbReference type="ARBA" id="ARBA00042916"/>
    </source>
</evidence>
<dbReference type="GO" id="GO:0005840">
    <property type="term" value="C:ribosome"/>
    <property type="evidence" value="ECO:0007669"/>
    <property type="project" value="UniProtKB-KW"/>
</dbReference>
<feature type="chain" id="PRO_5002844936" description="Small ribosomal subunit protein uS10m" evidence="6">
    <location>
        <begin position="31"/>
        <end position="240"/>
    </location>
</feature>
<dbReference type="OMA" id="WECGRED"/>
<dbReference type="HOGENOM" id="CLU_051208_4_0_1"/>
<keyword evidence="10" id="KW-1185">Reference proteome</keyword>
<keyword evidence="3" id="KW-0687">Ribonucleoprotein</keyword>
<dbReference type="HAMAP" id="MF_00508">
    <property type="entry name" value="Ribosomal_uS10"/>
    <property type="match status" value="1"/>
</dbReference>
<dbReference type="VEuPathDB" id="FungiDB:SJAG_00860"/>
<evidence type="ECO:0000256" key="4">
    <source>
        <dbReference type="ARBA" id="ARBA00035261"/>
    </source>
</evidence>
<dbReference type="GO" id="GO:0003735">
    <property type="term" value="F:structural constituent of ribosome"/>
    <property type="evidence" value="ECO:0007669"/>
    <property type="project" value="InterPro"/>
</dbReference>
<comment type="similarity">
    <text evidence="1">Belongs to the universal ribosomal protein uS10 family.</text>
</comment>
<dbReference type="SMART" id="SM01403">
    <property type="entry name" value="Ribosomal_S10"/>
    <property type="match status" value="1"/>
</dbReference>
<reference evidence="8 10" key="1">
    <citation type="journal article" date="2011" name="Science">
        <title>Comparative functional genomics of the fission yeasts.</title>
        <authorList>
            <person name="Rhind N."/>
            <person name="Chen Z."/>
            <person name="Yassour M."/>
            <person name="Thompson D.A."/>
            <person name="Haas B.J."/>
            <person name="Habib N."/>
            <person name="Wapinski I."/>
            <person name="Roy S."/>
            <person name="Lin M.F."/>
            <person name="Heiman D.I."/>
            <person name="Young S.K."/>
            <person name="Furuya K."/>
            <person name="Guo Y."/>
            <person name="Pidoux A."/>
            <person name="Chen H.M."/>
            <person name="Robbertse B."/>
            <person name="Goldberg J.M."/>
            <person name="Aoki K."/>
            <person name="Bayne E.H."/>
            <person name="Berlin A.M."/>
            <person name="Desjardins C.A."/>
            <person name="Dobbs E."/>
            <person name="Dukaj L."/>
            <person name="Fan L."/>
            <person name="FitzGerald M.G."/>
            <person name="French C."/>
            <person name="Gujja S."/>
            <person name="Hansen K."/>
            <person name="Keifenheim D."/>
            <person name="Levin J.Z."/>
            <person name="Mosher R.A."/>
            <person name="Mueller C.A."/>
            <person name="Pfiffner J."/>
            <person name="Priest M."/>
            <person name="Russ C."/>
            <person name="Smialowska A."/>
            <person name="Swoboda P."/>
            <person name="Sykes S.M."/>
            <person name="Vaughn M."/>
            <person name="Vengrova S."/>
            <person name="Yoder R."/>
            <person name="Zeng Q."/>
            <person name="Allshire R."/>
            <person name="Baulcombe D."/>
            <person name="Birren B.W."/>
            <person name="Brown W."/>
            <person name="Ekwall K."/>
            <person name="Kellis M."/>
            <person name="Leatherwood J."/>
            <person name="Levin H."/>
            <person name="Margalit H."/>
            <person name="Martienssen R."/>
            <person name="Nieduszynski C.A."/>
            <person name="Spatafora J.W."/>
            <person name="Friedman N."/>
            <person name="Dalgaard J.Z."/>
            <person name="Baumann P."/>
            <person name="Niki H."/>
            <person name="Regev A."/>
            <person name="Nusbaum C."/>
        </authorList>
    </citation>
    <scope>NUCLEOTIDE SEQUENCE [LARGE SCALE GENOMIC DNA]</scope>
    <source>
        <strain evidence="10">yFS275 / FY16936</strain>
    </source>
</reference>
<protein>
    <recommendedName>
        <fullName evidence="4">Small ribosomal subunit protein uS10m</fullName>
    </recommendedName>
    <alternativeName>
        <fullName evidence="5">37S ribosomal protein S10, mitochondrial</fullName>
    </alternativeName>
</protein>
<sequence>MSCLLKSKVVWKPARFLIASFFSLQTTVRATSNKANVVPNKRNKNNIPKEALFDDENMRILPDNVLAAYVAPVRHPVTKDAVECAQIMFKSYELSKLEFFADFAVRCAYYMNIPVRGPTPLPKKIQRWTLVRSPFVHKASQENFERITYSRLLRLFNVNSETLEVLLGYLNTSIVPTISMDVTVYEHEKLDVLDRVQQLIPDANEETWECGREDQIIPKAVDRLLSTDKDFVALMKKTGR</sequence>
<evidence type="ECO:0000256" key="1">
    <source>
        <dbReference type="ARBA" id="ARBA00007102"/>
    </source>
</evidence>
<feature type="signal peptide" evidence="6">
    <location>
        <begin position="1"/>
        <end position="30"/>
    </location>
</feature>
<dbReference type="InterPro" id="IPR036838">
    <property type="entry name" value="Ribosomal_uS10_dom_sf"/>
</dbReference>
<gene>
    <name evidence="9" type="primary">rsm10</name>
    <name evidence="8" type="ORF">SJAG_00860</name>
</gene>
<dbReference type="STRING" id="402676.B6JWT5"/>
<name>B6JWT5_SCHJY</name>
<dbReference type="InterPro" id="IPR001848">
    <property type="entry name" value="Ribosomal_uS10"/>
</dbReference>
<accession>B6JWT5</accession>
<evidence type="ECO:0000313" key="8">
    <source>
        <dbReference type="EMBL" id="EEB05836.1"/>
    </source>
</evidence>
<dbReference type="OrthoDB" id="10067343at2759"/>
<dbReference type="NCBIfam" id="TIGR01049">
    <property type="entry name" value="rpsJ_bact"/>
    <property type="match status" value="1"/>
</dbReference>
<dbReference type="SUPFAM" id="SSF54999">
    <property type="entry name" value="Ribosomal protein S10"/>
    <property type="match status" value="1"/>
</dbReference>
<dbReference type="eggNOG" id="KOG3321">
    <property type="taxonomic scope" value="Eukaryota"/>
</dbReference>
<dbReference type="InterPro" id="IPR027486">
    <property type="entry name" value="Ribosomal_uS10_dom"/>
</dbReference>
<keyword evidence="6" id="KW-0732">Signal</keyword>
<evidence type="ECO:0000259" key="7">
    <source>
        <dbReference type="SMART" id="SM01403"/>
    </source>
</evidence>
<dbReference type="FunFam" id="3.30.70.600:FF:000003">
    <property type="entry name" value="30S ribosomal protein S10"/>
    <property type="match status" value="1"/>
</dbReference>
<dbReference type="GO" id="GO:1990904">
    <property type="term" value="C:ribonucleoprotein complex"/>
    <property type="evidence" value="ECO:0007669"/>
    <property type="project" value="UniProtKB-KW"/>
</dbReference>
<dbReference type="EMBL" id="KE651166">
    <property type="protein sequence ID" value="EEB05836.1"/>
    <property type="molecule type" value="Genomic_DNA"/>
</dbReference>
<dbReference type="GeneID" id="7051952"/>
<dbReference type="GO" id="GO:0006412">
    <property type="term" value="P:translation"/>
    <property type="evidence" value="ECO:0007669"/>
    <property type="project" value="InterPro"/>
</dbReference>
<evidence type="ECO:0000256" key="3">
    <source>
        <dbReference type="ARBA" id="ARBA00023274"/>
    </source>
</evidence>
<keyword evidence="2 8" id="KW-0689">Ribosomal protein</keyword>
<dbReference type="RefSeq" id="XP_002172129.1">
    <property type="nucleotide sequence ID" value="XM_002172093.2"/>
</dbReference>
<dbReference type="PANTHER" id="PTHR11700">
    <property type="entry name" value="30S RIBOSOMAL PROTEIN S10 FAMILY MEMBER"/>
    <property type="match status" value="1"/>
</dbReference>
<dbReference type="JaponicusDB" id="SJAG_00860">
    <property type="gene designation" value="rsm10"/>
</dbReference>
<proteinExistence type="inferred from homology"/>
<evidence type="ECO:0000313" key="9">
    <source>
        <dbReference type="JaponicusDB" id="SJAG_00860"/>
    </source>
</evidence>
<feature type="domain" description="Small ribosomal subunit protein uS10" evidence="7">
    <location>
        <begin position="86"/>
        <end position="183"/>
    </location>
</feature>
<organism evidence="8 10">
    <name type="scientific">Schizosaccharomyces japonicus (strain yFS275 / FY16936)</name>
    <name type="common">Fission yeast</name>
    <dbReference type="NCBI Taxonomy" id="402676"/>
    <lineage>
        <taxon>Eukaryota</taxon>
        <taxon>Fungi</taxon>
        <taxon>Dikarya</taxon>
        <taxon>Ascomycota</taxon>
        <taxon>Taphrinomycotina</taxon>
        <taxon>Schizosaccharomycetes</taxon>
        <taxon>Schizosaccharomycetales</taxon>
        <taxon>Schizosaccharomycetaceae</taxon>
        <taxon>Schizosaccharomyces</taxon>
    </lineage>
</organism>
<dbReference type="Proteomes" id="UP000001744">
    <property type="component" value="Unassembled WGS sequence"/>
</dbReference>